<accession>A0ABN9Z8D2</accession>
<protein>
    <submittedName>
        <fullName evidence="1">Uncharacterized protein</fullName>
    </submittedName>
</protein>
<keyword evidence="2" id="KW-1185">Reference proteome</keyword>
<reference evidence="1" key="1">
    <citation type="submission" date="2023-12" db="EMBL/GenBank/DDBJ databases">
        <authorList>
            <person name="Brown T."/>
        </authorList>
    </citation>
    <scope>NUCLEOTIDE SEQUENCE</scope>
</reference>
<evidence type="ECO:0000313" key="2">
    <source>
        <dbReference type="Proteomes" id="UP001314169"/>
    </source>
</evidence>
<dbReference type="Proteomes" id="UP001314169">
    <property type="component" value="Chromosome 1"/>
</dbReference>
<organism evidence="1 2">
    <name type="scientific">Pipistrellus nathusii</name>
    <name type="common">Nathusius' pipistrelle</name>
    <dbReference type="NCBI Taxonomy" id="59473"/>
    <lineage>
        <taxon>Eukaryota</taxon>
        <taxon>Metazoa</taxon>
        <taxon>Chordata</taxon>
        <taxon>Craniata</taxon>
        <taxon>Vertebrata</taxon>
        <taxon>Euteleostomi</taxon>
        <taxon>Mammalia</taxon>
        <taxon>Eutheria</taxon>
        <taxon>Laurasiatheria</taxon>
        <taxon>Chiroptera</taxon>
        <taxon>Yangochiroptera</taxon>
        <taxon>Vespertilionidae</taxon>
        <taxon>Pipistrellus</taxon>
    </lineage>
</organism>
<proteinExistence type="predicted"/>
<evidence type="ECO:0000313" key="1">
    <source>
        <dbReference type="EMBL" id="CAK6432954.1"/>
    </source>
</evidence>
<dbReference type="EMBL" id="OY882858">
    <property type="protein sequence ID" value="CAK6432954.1"/>
    <property type="molecule type" value="Genomic_DNA"/>
</dbReference>
<name>A0ABN9Z8D2_PIPNA</name>
<gene>
    <name evidence="1" type="ORF">MPIPNATIZW_LOCUS1260</name>
</gene>
<sequence length="106" mass="12126">MPVGKYLVPQLTLWSCGRRRCGPELPWNTCWAVGGKWSVPQRLLNILRRCGSTVSSTLVEKARVFLQYGFAYQQGCISVFIEPQLCLCLELLDFIISDNLWAWSDK</sequence>